<evidence type="ECO:0000313" key="4">
    <source>
        <dbReference type="EMBL" id="PKI72004.1"/>
    </source>
</evidence>
<dbReference type="InterPro" id="IPR057670">
    <property type="entry name" value="SH3_retrovirus"/>
</dbReference>
<name>A0A2I0KU54_PUNGR</name>
<feature type="domain" description="GAG-pre-integrase" evidence="1">
    <location>
        <begin position="111"/>
        <end position="170"/>
    </location>
</feature>
<evidence type="ECO:0000259" key="2">
    <source>
        <dbReference type="Pfam" id="PF22936"/>
    </source>
</evidence>
<accession>A0A2I0KU54</accession>
<sequence>MVTETIVIRKGMAVEEVVVEAKDAVETLEEVIRFLDPGASNHMCGRKEFFSKLDERQLGNITFGDISKRPIEGKGDLLERGYNINIKDSALSIRDKNDRLITHVRMTKNRMFPLKLRVNEANCLKATTSDSSTLWHLRYGHLNFEALKLLEKKNMVMGLPKIEAPSNLCEVQEEKRTKLEDKSQKCIFLGYGENSSGYKLYNPVTRKIATSRDAEFNEEQTWDWKNNDQLKQIALDEGQKNETLGDIEVALSTRRVRIQSDSDGSSSSIVRKTKSIQEIYDSS</sequence>
<evidence type="ECO:0000313" key="5">
    <source>
        <dbReference type="Proteomes" id="UP000233551"/>
    </source>
</evidence>
<organism evidence="4 5">
    <name type="scientific">Punica granatum</name>
    <name type="common">Pomegranate</name>
    <dbReference type="NCBI Taxonomy" id="22663"/>
    <lineage>
        <taxon>Eukaryota</taxon>
        <taxon>Viridiplantae</taxon>
        <taxon>Streptophyta</taxon>
        <taxon>Embryophyta</taxon>
        <taxon>Tracheophyta</taxon>
        <taxon>Spermatophyta</taxon>
        <taxon>Magnoliopsida</taxon>
        <taxon>eudicotyledons</taxon>
        <taxon>Gunneridae</taxon>
        <taxon>Pentapetalae</taxon>
        <taxon>rosids</taxon>
        <taxon>malvids</taxon>
        <taxon>Myrtales</taxon>
        <taxon>Lythraceae</taxon>
        <taxon>Punica</taxon>
    </lineage>
</organism>
<feature type="domain" description="Retroviral polymerase SH3-like" evidence="3">
    <location>
        <begin position="171"/>
        <end position="228"/>
    </location>
</feature>
<dbReference type="STRING" id="22663.A0A2I0KU54"/>
<feature type="domain" description="Retrovirus-related Pol polyprotein from transposon TNT 1-94-like beta-barrel" evidence="2">
    <location>
        <begin position="34"/>
        <end position="77"/>
    </location>
</feature>
<proteinExistence type="predicted"/>
<keyword evidence="5" id="KW-1185">Reference proteome</keyword>
<dbReference type="AlphaFoldDB" id="A0A2I0KU54"/>
<dbReference type="EMBL" id="PGOL01000344">
    <property type="protein sequence ID" value="PKI72004.1"/>
    <property type="molecule type" value="Genomic_DNA"/>
</dbReference>
<comment type="caution">
    <text evidence="4">The sequence shown here is derived from an EMBL/GenBank/DDBJ whole genome shotgun (WGS) entry which is preliminary data.</text>
</comment>
<dbReference type="Pfam" id="PF13976">
    <property type="entry name" value="gag_pre-integrs"/>
    <property type="match status" value="1"/>
</dbReference>
<dbReference type="Pfam" id="PF25597">
    <property type="entry name" value="SH3_retrovirus"/>
    <property type="match status" value="1"/>
</dbReference>
<dbReference type="InterPro" id="IPR025724">
    <property type="entry name" value="GAG-pre-integrase_dom"/>
</dbReference>
<reference evidence="4 5" key="1">
    <citation type="submission" date="2017-11" db="EMBL/GenBank/DDBJ databases">
        <title>De-novo sequencing of pomegranate (Punica granatum L.) genome.</title>
        <authorList>
            <person name="Akparov Z."/>
            <person name="Amiraslanov A."/>
            <person name="Hajiyeva S."/>
            <person name="Abbasov M."/>
            <person name="Kaur K."/>
            <person name="Hamwieh A."/>
            <person name="Solovyev V."/>
            <person name="Salamov A."/>
            <person name="Braich B."/>
            <person name="Kosarev P."/>
            <person name="Mahmoud A."/>
            <person name="Hajiyev E."/>
            <person name="Babayeva S."/>
            <person name="Izzatullayeva V."/>
            <person name="Mammadov A."/>
            <person name="Mammadov A."/>
            <person name="Sharifova S."/>
            <person name="Ojaghi J."/>
            <person name="Eynullazada K."/>
            <person name="Bayramov B."/>
            <person name="Abdulazimova A."/>
            <person name="Shahmuradov I."/>
        </authorList>
    </citation>
    <scope>NUCLEOTIDE SEQUENCE [LARGE SCALE GENOMIC DNA]</scope>
    <source>
        <strain evidence="5">cv. AG2017</strain>
        <tissue evidence="4">Leaf</tissue>
    </source>
</reference>
<gene>
    <name evidence="4" type="ORF">CRG98_007620</name>
</gene>
<evidence type="ECO:0000259" key="1">
    <source>
        <dbReference type="Pfam" id="PF13976"/>
    </source>
</evidence>
<protein>
    <submittedName>
        <fullName evidence="4">Uncharacterized protein</fullName>
    </submittedName>
</protein>
<dbReference type="Proteomes" id="UP000233551">
    <property type="component" value="Unassembled WGS sequence"/>
</dbReference>
<dbReference type="Pfam" id="PF22936">
    <property type="entry name" value="Pol_BBD"/>
    <property type="match status" value="1"/>
</dbReference>
<evidence type="ECO:0000259" key="3">
    <source>
        <dbReference type="Pfam" id="PF25597"/>
    </source>
</evidence>
<dbReference type="InterPro" id="IPR054722">
    <property type="entry name" value="PolX-like_BBD"/>
</dbReference>